<accession>A0A915HTV2</accession>
<name>A0A915HTV2_ROMCU</name>
<dbReference type="Proteomes" id="UP000887565">
    <property type="component" value="Unplaced"/>
</dbReference>
<protein>
    <submittedName>
        <fullName evidence="2">Uncharacterized protein</fullName>
    </submittedName>
</protein>
<sequence length="182" mass="20457">MFIKSFHLKNYQFNEKCVCAKMDRKNKVTIFTWPKRESSAAAPIDHHTGQTRYVHFFVVVEKDHSNGAHAGRVAAGPYVGPRIGLLLDYVRVRVTLQMQEGTFAGAIIGHVLFGCYDPVPAEAFKINLKRVSATPGFVVPLVTIHAGRVTLVAIPIVIFHSNFELEMKEKRIKDVRTLIDLL</sequence>
<evidence type="ECO:0000313" key="1">
    <source>
        <dbReference type="Proteomes" id="UP000887565"/>
    </source>
</evidence>
<proteinExistence type="predicted"/>
<dbReference type="AlphaFoldDB" id="A0A915HTV2"/>
<dbReference type="WBParaSite" id="nRc.2.0.1.t04961-RA">
    <property type="protein sequence ID" value="nRc.2.0.1.t04961-RA"/>
    <property type="gene ID" value="nRc.2.0.1.g04961"/>
</dbReference>
<keyword evidence="1" id="KW-1185">Reference proteome</keyword>
<evidence type="ECO:0000313" key="2">
    <source>
        <dbReference type="WBParaSite" id="nRc.2.0.1.t04961-RA"/>
    </source>
</evidence>
<organism evidence="1 2">
    <name type="scientific">Romanomermis culicivorax</name>
    <name type="common">Nematode worm</name>
    <dbReference type="NCBI Taxonomy" id="13658"/>
    <lineage>
        <taxon>Eukaryota</taxon>
        <taxon>Metazoa</taxon>
        <taxon>Ecdysozoa</taxon>
        <taxon>Nematoda</taxon>
        <taxon>Enoplea</taxon>
        <taxon>Dorylaimia</taxon>
        <taxon>Mermithida</taxon>
        <taxon>Mermithoidea</taxon>
        <taxon>Mermithidae</taxon>
        <taxon>Romanomermis</taxon>
    </lineage>
</organism>
<reference evidence="2" key="1">
    <citation type="submission" date="2022-11" db="UniProtKB">
        <authorList>
            <consortium name="WormBaseParasite"/>
        </authorList>
    </citation>
    <scope>IDENTIFICATION</scope>
</reference>